<gene>
    <name evidence="3" type="ORF">SAMN05421842_1323</name>
</gene>
<dbReference type="SUPFAM" id="SSF53474">
    <property type="entry name" value="alpha/beta-Hydrolases"/>
    <property type="match status" value="1"/>
</dbReference>
<dbReference type="STRING" id="119641.SAMN05421842_1323"/>
<evidence type="ECO:0000313" key="4">
    <source>
        <dbReference type="Proteomes" id="UP000199263"/>
    </source>
</evidence>
<evidence type="ECO:0000313" key="3">
    <source>
        <dbReference type="EMBL" id="SFD31789.1"/>
    </source>
</evidence>
<dbReference type="Gene3D" id="3.40.50.1820">
    <property type="entry name" value="alpha/beta hydrolase"/>
    <property type="match status" value="1"/>
</dbReference>
<dbReference type="InterPro" id="IPR000073">
    <property type="entry name" value="AB_hydrolase_1"/>
</dbReference>
<feature type="domain" description="AB hydrolase-1" evidence="2">
    <location>
        <begin position="21"/>
        <end position="242"/>
    </location>
</feature>
<dbReference type="GO" id="GO:0016020">
    <property type="term" value="C:membrane"/>
    <property type="evidence" value="ECO:0007669"/>
    <property type="project" value="TreeGrafter"/>
</dbReference>
<accession>A0A1I1RBX5</accession>
<dbReference type="RefSeq" id="WP_090093854.1">
    <property type="nucleotide sequence ID" value="NZ_FOMG01000032.1"/>
</dbReference>
<dbReference type="Pfam" id="PF00561">
    <property type="entry name" value="Abhydrolase_1"/>
    <property type="match status" value="1"/>
</dbReference>
<organism evidence="3 4">
    <name type="scientific">Clostridium uliginosum</name>
    <dbReference type="NCBI Taxonomy" id="119641"/>
    <lineage>
        <taxon>Bacteria</taxon>
        <taxon>Bacillati</taxon>
        <taxon>Bacillota</taxon>
        <taxon>Clostridia</taxon>
        <taxon>Eubacteriales</taxon>
        <taxon>Clostridiaceae</taxon>
        <taxon>Clostridium</taxon>
    </lineage>
</organism>
<dbReference type="PANTHER" id="PTHR43798:SF31">
    <property type="entry name" value="AB HYDROLASE SUPERFAMILY PROTEIN YCLE"/>
    <property type="match status" value="1"/>
</dbReference>
<keyword evidence="1" id="KW-0378">Hydrolase</keyword>
<dbReference type="GO" id="GO:0016787">
    <property type="term" value="F:hydrolase activity"/>
    <property type="evidence" value="ECO:0007669"/>
    <property type="project" value="UniProtKB-KW"/>
</dbReference>
<evidence type="ECO:0000256" key="1">
    <source>
        <dbReference type="ARBA" id="ARBA00022801"/>
    </source>
</evidence>
<dbReference type="AlphaFoldDB" id="A0A1I1RBX5"/>
<dbReference type="OrthoDB" id="9775557at2"/>
<reference evidence="3 4" key="1">
    <citation type="submission" date="2016-10" db="EMBL/GenBank/DDBJ databases">
        <authorList>
            <person name="de Groot N.N."/>
        </authorList>
    </citation>
    <scope>NUCLEOTIDE SEQUENCE [LARGE SCALE GENOMIC DNA]</scope>
    <source>
        <strain evidence="3 4">DSM 12992</strain>
    </source>
</reference>
<dbReference type="InterPro" id="IPR050266">
    <property type="entry name" value="AB_hydrolase_sf"/>
</dbReference>
<proteinExistence type="predicted"/>
<sequence length="255" mass="28557">MSLIEINGVNLNIEIQGHGEPLILIHGLGCDSTQWSNEIQRLSKNFKTVLLDCRGHGKSDKPDSYTLNDHIQDILSIMDAFKFTTANLYGVSMGSYIAQGVAISQPYRIKKLILTVPKSNGLTSSTQRLIDEHAADLERLNEQEKLIFFYKHMAYNPEIFLQYPNLLKNSLTPKQTLAANKALEGFDYRSELCKIAAKTIVISGKYDGLNPPSDGKLCASLIPNATFIEMKYSGHIPMLEEPDIYSNIIEKFLSN</sequence>
<dbReference type="PANTHER" id="PTHR43798">
    <property type="entry name" value="MONOACYLGLYCEROL LIPASE"/>
    <property type="match status" value="1"/>
</dbReference>
<keyword evidence="4" id="KW-1185">Reference proteome</keyword>
<protein>
    <submittedName>
        <fullName evidence="3">3-oxoadipate enol-lactonase</fullName>
    </submittedName>
</protein>
<dbReference type="InterPro" id="IPR029058">
    <property type="entry name" value="AB_hydrolase_fold"/>
</dbReference>
<dbReference type="EMBL" id="FOMG01000032">
    <property type="protein sequence ID" value="SFD31789.1"/>
    <property type="molecule type" value="Genomic_DNA"/>
</dbReference>
<dbReference type="PRINTS" id="PR00111">
    <property type="entry name" value="ABHYDROLASE"/>
</dbReference>
<dbReference type="Proteomes" id="UP000199263">
    <property type="component" value="Unassembled WGS sequence"/>
</dbReference>
<name>A0A1I1RBX5_9CLOT</name>
<evidence type="ECO:0000259" key="2">
    <source>
        <dbReference type="Pfam" id="PF00561"/>
    </source>
</evidence>